<protein>
    <recommendedName>
        <fullName evidence="2">Plastocyanin-like domain-containing protein</fullName>
    </recommendedName>
</protein>
<evidence type="ECO:0000313" key="3">
    <source>
        <dbReference type="EMBL" id="KAF5959366.1"/>
    </source>
</evidence>
<evidence type="ECO:0000313" key="4">
    <source>
        <dbReference type="Proteomes" id="UP000593564"/>
    </source>
</evidence>
<gene>
    <name evidence="3" type="ORF">HYC85_000575</name>
</gene>
<keyword evidence="4" id="KW-1185">Reference proteome</keyword>
<dbReference type="InterPro" id="IPR011706">
    <property type="entry name" value="Cu-oxidase_C"/>
</dbReference>
<dbReference type="InterPro" id="IPR045087">
    <property type="entry name" value="Cu-oxidase_fam"/>
</dbReference>
<comment type="caution">
    <text evidence="3">The sequence shown here is derived from an EMBL/GenBank/DDBJ whole genome shotgun (WGS) entry which is preliminary data.</text>
</comment>
<proteinExistence type="inferred from homology"/>
<reference evidence="3 4" key="2">
    <citation type="submission" date="2020-07" db="EMBL/GenBank/DDBJ databases">
        <title>Genome assembly of wild tea tree DASZ reveals pedigree and selection history of tea varieties.</title>
        <authorList>
            <person name="Zhang W."/>
        </authorList>
    </citation>
    <scope>NUCLEOTIDE SEQUENCE [LARGE SCALE GENOMIC DNA]</scope>
    <source>
        <strain evidence="4">cv. G240</strain>
        <tissue evidence="3">Leaf</tissue>
    </source>
</reference>
<dbReference type="Proteomes" id="UP000593564">
    <property type="component" value="Unassembled WGS sequence"/>
</dbReference>
<dbReference type="AlphaFoldDB" id="A0A7J7I4F4"/>
<dbReference type="PANTHER" id="PTHR11709:SF311">
    <property type="entry name" value="MONOCOPPER OXIDASE-LIKE PROTEIN SKU5"/>
    <property type="match status" value="1"/>
</dbReference>
<dbReference type="Pfam" id="PF07731">
    <property type="entry name" value="Cu-oxidase_2"/>
    <property type="match status" value="1"/>
</dbReference>
<comment type="similarity">
    <text evidence="1">Belongs to the multicopper oxidase family.</text>
</comment>
<dbReference type="PANTHER" id="PTHR11709">
    <property type="entry name" value="MULTI-COPPER OXIDASE"/>
    <property type="match status" value="1"/>
</dbReference>
<dbReference type="SUPFAM" id="SSF49503">
    <property type="entry name" value="Cupredoxins"/>
    <property type="match status" value="1"/>
</dbReference>
<organism evidence="3 4">
    <name type="scientific">Camellia sinensis</name>
    <name type="common">Tea plant</name>
    <name type="synonym">Thea sinensis</name>
    <dbReference type="NCBI Taxonomy" id="4442"/>
    <lineage>
        <taxon>Eukaryota</taxon>
        <taxon>Viridiplantae</taxon>
        <taxon>Streptophyta</taxon>
        <taxon>Embryophyta</taxon>
        <taxon>Tracheophyta</taxon>
        <taxon>Spermatophyta</taxon>
        <taxon>Magnoliopsida</taxon>
        <taxon>eudicotyledons</taxon>
        <taxon>Gunneridae</taxon>
        <taxon>Pentapetalae</taxon>
        <taxon>asterids</taxon>
        <taxon>Ericales</taxon>
        <taxon>Theaceae</taxon>
        <taxon>Camellia</taxon>
    </lineage>
</organism>
<evidence type="ECO:0000256" key="1">
    <source>
        <dbReference type="ARBA" id="ARBA00010609"/>
    </source>
</evidence>
<dbReference type="GO" id="GO:0005507">
    <property type="term" value="F:copper ion binding"/>
    <property type="evidence" value="ECO:0007669"/>
    <property type="project" value="InterPro"/>
</dbReference>
<name>A0A7J7I4F4_CAMSI</name>
<evidence type="ECO:0000259" key="2">
    <source>
        <dbReference type="Pfam" id="PF07731"/>
    </source>
</evidence>
<dbReference type="InterPro" id="IPR008972">
    <property type="entry name" value="Cupredoxin"/>
</dbReference>
<sequence>MDQKLKSMATHTTSSTMCHTPLKLADYFCNGLSVYQLNAFPTHSVNGATAYGVSVVSVIHKGWLEIVFMNDLDVMDSWHLDSFGFFVVGFGNGQWTRALRSAYNLLDPVVSYTTQVYPKGWSAVYVYLDNTGMWNLRSQKLFYIRVYDDSSNPTKERPPPENLLLCALLLESAICSKLSSFCNCLRFSHPVKLYIILSLSSDFGNSRSGFPLSDSCFQSLPSNSEVPIAKKSFDQTLQEVDAELVAEKAAEKFFLTVFWGTLVPYPLILVSDIFGDNLGLAEITLASRSGHVAPRLTRQRHLATCWYSENISPQYQSHEKKVYEIVA</sequence>
<dbReference type="Gene3D" id="2.60.40.420">
    <property type="entry name" value="Cupredoxins - blue copper proteins"/>
    <property type="match status" value="1"/>
</dbReference>
<dbReference type="EMBL" id="JACBKZ010000001">
    <property type="protein sequence ID" value="KAF5959366.1"/>
    <property type="molecule type" value="Genomic_DNA"/>
</dbReference>
<dbReference type="GO" id="GO:0005886">
    <property type="term" value="C:plasma membrane"/>
    <property type="evidence" value="ECO:0007669"/>
    <property type="project" value="TreeGrafter"/>
</dbReference>
<feature type="domain" description="Plastocyanin-like" evidence="2">
    <location>
        <begin position="46"/>
        <end position="143"/>
    </location>
</feature>
<accession>A0A7J7I4F4</accession>
<reference evidence="4" key="1">
    <citation type="journal article" date="2020" name="Nat. Commun.">
        <title>Genome assembly of wild tea tree DASZ reveals pedigree and selection history of tea varieties.</title>
        <authorList>
            <person name="Zhang W."/>
            <person name="Zhang Y."/>
            <person name="Qiu H."/>
            <person name="Guo Y."/>
            <person name="Wan H."/>
            <person name="Zhang X."/>
            <person name="Scossa F."/>
            <person name="Alseekh S."/>
            <person name="Zhang Q."/>
            <person name="Wang P."/>
            <person name="Xu L."/>
            <person name="Schmidt M.H."/>
            <person name="Jia X."/>
            <person name="Li D."/>
            <person name="Zhu A."/>
            <person name="Guo F."/>
            <person name="Chen W."/>
            <person name="Ni D."/>
            <person name="Usadel B."/>
            <person name="Fernie A.R."/>
            <person name="Wen W."/>
        </authorList>
    </citation>
    <scope>NUCLEOTIDE SEQUENCE [LARGE SCALE GENOMIC DNA]</scope>
    <source>
        <strain evidence="4">cv. G240</strain>
    </source>
</reference>
<dbReference type="GO" id="GO:0016491">
    <property type="term" value="F:oxidoreductase activity"/>
    <property type="evidence" value="ECO:0007669"/>
    <property type="project" value="InterPro"/>
</dbReference>